<evidence type="ECO:0000313" key="1">
    <source>
        <dbReference type="EMBL" id="TWB13079.1"/>
    </source>
</evidence>
<dbReference type="AlphaFoldDB" id="A0A560EUN6"/>
<gene>
    <name evidence="1" type="ORF">FBZ89_12146</name>
</gene>
<name>A0A560EUN6_9PROT</name>
<accession>A0A560EUN6</accession>
<sequence>MKGTDIAVSRDHRFSIGVERDGGRFYLSIPVSNRLVDYEEHYEISQAEFDLYRQDLSTALLLVDQCRRRQADSRLMTPPGADRGVAT</sequence>
<dbReference type="OrthoDB" id="4318869at2"/>
<evidence type="ECO:0000313" key="2">
    <source>
        <dbReference type="Proteomes" id="UP000319859"/>
    </source>
</evidence>
<dbReference type="RefSeq" id="WP_145752992.1">
    <property type="nucleotide sequence ID" value="NZ_VITN01000021.1"/>
</dbReference>
<proteinExistence type="predicted"/>
<dbReference type="EMBL" id="VITN01000021">
    <property type="protein sequence ID" value="TWB13079.1"/>
    <property type="molecule type" value="Genomic_DNA"/>
</dbReference>
<reference evidence="1 2" key="1">
    <citation type="submission" date="2019-06" db="EMBL/GenBank/DDBJ databases">
        <title>Genomic Encyclopedia of Type Strains, Phase IV (KMG-V): Genome sequencing to study the core and pangenomes of soil and plant-associated prokaryotes.</title>
        <authorList>
            <person name="Whitman W."/>
        </authorList>
    </citation>
    <scope>NUCLEOTIDE SEQUENCE [LARGE SCALE GENOMIC DNA]</scope>
    <source>
        <strain evidence="1 2">BR 11880</strain>
    </source>
</reference>
<organism evidence="1 2">
    <name type="scientific">Nitrospirillum amazonense</name>
    <dbReference type="NCBI Taxonomy" id="28077"/>
    <lineage>
        <taxon>Bacteria</taxon>
        <taxon>Pseudomonadati</taxon>
        <taxon>Pseudomonadota</taxon>
        <taxon>Alphaproteobacteria</taxon>
        <taxon>Rhodospirillales</taxon>
        <taxon>Azospirillaceae</taxon>
        <taxon>Nitrospirillum</taxon>
    </lineage>
</organism>
<dbReference type="Proteomes" id="UP000319859">
    <property type="component" value="Unassembled WGS sequence"/>
</dbReference>
<comment type="caution">
    <text evidence="1">The sequence shown here is derived from an EMBL/GenBank/DDBJ whole genome shotgun (WGS) entry which is preliminary data.</text>
</comment>
<protein>
    <submittedName>
        <fullName evidence="1">Uncharacterized protein</fullName>
    </submittedName>
</protein>